<dbReference type="Proteomes" id="UP000198736">
    <property type="component" value="Unassembled WGS sequence"/>
</dbReference>
<evidence type="ECO:0000256" key="2">
    <source>
        <dbReference type="RuleBase" id="RU362080"/>
    </source>
</evidence>
<comment type="similarity">
    <text evidence="1 2">Belongs to the phD/YefM antitoxin family.</text>
</comment>
<gene>
    <name evidence="3" type="primary">yefM</name>
    <name evidence="3" type="ORF">COMA2_40253</name>
</gene>
<dbReference type="Pfam" id="PF02604">
    <property type="entry name" value="PhdYeFM_antitox"/>
    <property type="match status" value="1"/>
</dbReference>
<dbReference type="PANTHER" id="PTHR33713">
    <property type="entry name" value="ANTITOXIN YAFN-RELATED"/>
    <property type="match status" value="1"/>
</dbReference>
<comment type="function">
    <text evidence="2">Antitoxin component of a type II toxin-antitoxin (TA) system.</text>
</comment>
<accession>A0A0S4LQC4</accession>
<sequence>MVKTLSLSEVKTRLPELVAGVQEREEEVIVTKNGRPAAILMNIDEYTRLKETLDVLSDPGLMNQIAESRAFYKIKRKGLSFEDVFGEPLAPVKKRRTA</sequence>
<dbReference type="STRING" id="1742973.COMA2_40253"/>
<dbReference type="RefSeq" id="WP_090900083.1">
    <property type="nucleotide sequence ID" value="NZ_CZPZ01000031.1"/>
</dbReference>
<dbReference type="InterPro" id="IPR051405">
    <property type="entry name" value="phD/YefM_antitoxin"/>
</dbReference>
<reference evidence="4" key="1">
    <citation type="submission" date="2015-10" db="EMBL/GenBank/DDBJ databases">
        <authorList>
            <person name="Luecker S."/>
            <person name="Luecker S."/>
        </authorList>
    </citation>
    <scope>NUCLEOTIDE SEQUENCE [LARGE SCALE GENOMIC DNA]</scope>
</reference>
<organism evidence="3 4">
    <name type="scientific">Candidatus Nitrospira nitrificans</name>
    <dbReference type="NCBI Taxonomy" id="1742973"/>
    <lineage>
        <taxon>Bacteria</taxon>
        <taxon>Pseudomonadati</taxon>
        <taxon>Nitrospirota</taxon>
        <taxon>Nitrospiria</taxon>
        <taxon>Nitrospirales</taxon>
        <taxon>Nitrospiraceae</taxon>
        <taxon>Nitrospira</taxon>
    </lineage>
</organism>
<protein>
    <recommendedName>
        <fullName evidence="2">Antitoxin</fullName>
    </recommendedName>
</protein>
<keyword evidence="4" id="KW-1185">Reference proteome</keyword>
<dbReference type="EMBL" id="CZPZ01000031">
    <property type="protein sequence ID" value="CUS38228.1"/>
    <property type="molecule type" value="Genomic_DNA"/>
</dbReference>
<dbReference type="InterPro" id="IPR036165">
    <property type="entry name" value="YefM-like_sf"/>
</dbReference>
<dbReference type="AlphaFoldDB" id="A0A0S4LQC4"/>
<evidence type="ECO:0000313" key="3">
    <source>
        <dbReference type="EMBL" id="CUS38228.1"/>
    </source>
</evidence>
<dbReference type="NCBIfam" id="TIGR01552">
    <property type="entry name" value="phd_fam"/>
    <property type="match status" value="1"/>
</dbReference>
<evidence type="ECO:0000313" key="4">
    <source>
        <dbReference type="Proteomes" id="UP000198736"/>
    </source>
</evidence>
<dbReference type="Gene3D" id="1.10.1220.170">
    <property type="match status" value="1"/>
</dbReference>
<dbReference type="SUPFAM" id="SSF143120">
    <property type="entry name" value="YefM-like"/>
    <property type="match status" value="1"/>
</dbReference>
<dbReference type="OrthoDB" id="9809157at2"/>
<proteinExistence type="inferred from homology"/>
<dbReference type="Gene3D" id="3.40.1620.10">
    <property type="entry name" value="YefM-like domain"/>
    <property type="match status" value="1"/>
</dbReference>
<dbReference type="InterPro" id="IPR006442">
    <property type="entry name" value="Antitoxin_Phd/YefM"/>
</dbReference>
<evidence type="ECO:0000256" key="1">
    <source>
        <dbReference type="ARBA" id="ARBA00009981"/>
    </source>
</evidence>
<dbReference type="PANTHER" id="PTHR33713:SF10">
    <property type="entry name" value="ANTITOXIN YAFN"/>
    <property type="match status" value="1"/>
</dbReference>
<name>A0A0S4LQC4_9BACT</name>